<reference evidence="3" key="1">
    <citation type="journal article" date="2013" name="BMC Genomics">
        <title>A deep insight into the sialotranscriptome of the mosquito, Psorophora albipes.</title>
        <authorList>
            <person name="Chagas A.C."/>
            <person name="Calvo E."/>
            <person name="Rios-Velasquez C.M."/>
            <person name="Pessoa F.A."/>
            <person name="Medeiros J.F."/>
            <person name="Ribeiro J.M."/>
        </authorList>
    </citation>
    <scope>NUCLEOTIDE SEQUENCE</scope>
</reference>
<dbReference type="AlphaFoldDB" id="T1E1V3"/>
<accession>T1E1V3</accession>
<name>T1E1V3_9DIPT</name>
<feature type="coiled-coil region" evidence="1">
    <location>
        <begin position="76"/>
        <end position="139"/>
    </location>
</feature>
<sequence>VFLFRLTTLLASKSTQAEEKCNVPNDEISKISHTLHHVDETIYSVDPYDTGNEECDQLINNIRMQLLKLTQRYKLMNKAYVEVEAQKKMVEDYEQQLRKLTEEFEDLKKKTTAETSAKLTQLKQEVGKLEKDSSKLQMELKAVVTEYEKVIKDLCLTFLRTNQMTSAKEKLKELKSNFLMDVIDGALTSCGKSVMPVIYFCSAIPDLDDRGVAYQEIYKFIEGKKELGEDSHVLLEAAVLKMNASLKSESKITEERRRDLSSILQKLSVKTTVTFDKWITNMSKSENLQVIKGALDHLFLNQMKYLAQKALRVGDFYTVRNLLKLTVVSNNYYKLAAYQELTKNKILSSLTEIMFDMLKMKHSEMDQDAHVPGLIPKLFSDTMETLPKSLKTLGSCYQHIYIYNTLGQECIVVKTDKEVVKHPKSGDELGEFKRVITAPSGCTQFRLELTDDRASLRIVSHLGEPLNSINTALLGDSFMGLVGAGYKYKPGKNLDHGTDWLLEANYNNDTIKIKSEFNAYRMGRTLDHLLEGTLKDVHHLFVRRYGLHGLMRSSIKDFVQWSFRCASE</sequence>
<feature type="chain" id="PRO_5004575164" evidence="2">
    <location>
        <begin position="18"/>
        <end position="568"/>
    </location>
</feature>
<keyword evidence="1" id="KW-0175">Coiled coil</keyword>
<evidence type="ECO:0000256" key="1">
    <source>
        <dbReference type="SAM" id="Coils"/>
    </source>
</evidence>
<protein>
    <submittedName>
        <fullName evidence="3">Putative 62 kDa family member</fullName>
    </submittedName>
</protein>
<feature type="non-terminal residue" evidence="3">
    <location>
        <position position="1"/>
    </location>
</feature>
<evidence type="ECO:0000313" key="3">
    <source>
        <dbReference type="EMBL" id="JAA93122.1"/>
    </source>
</evidence>
<organism evidence="3">
    <name type="scientific">Psorophora albipes</name>
    <dbReference type="NCBI Taxonomy" id="869069"/>
    <lineage>
        <taxon>Eukaryota</taxon>
        <taxon>Metazoa</taxon>
        <taxon>Ecdysozoa</taxon>
        <taxon>Arthropoda</taxon>
        <taxon>Hexapoda</taxon>
        <taxon>Insecta</taxon>
        <taxon>Pterygota</taxon>
        <taxon>Neoptera</taxon>
        <taxon>Endopterygota</taxon>
        <taxon>Diptera</taxon>
        <taxon>Nematocera</taxon>
        <taxon>Culicoidea</taxon>
        <taxon>Culicidae</taxon>
        <taxon>Culicinae</taxon>
        <taxon>Aedini</taxon>
        <taxon>Psorophora</taxon>
    </lineage>
</organism>
<dbReference type="EMBL" id="GALA01001730">
    <property type="protein sequence ID" value="JAA93122.1"/>
    <property type="molecule type" value="mRNA"/>
</dbReference>
<feature type="signal peptide" evidence="2">
    <location>
        <begin position="1"/>
        <end position="17"/>
    </location>
</feature>
<evidence type="ECO:0000256" key="2">
    <source>
        <dbReference type="SAM" id="SignalP"/>
    </source>
</evidence>
<proteinExistence type="evidence at transcript level"/>
<keyword evidence="2" id="KW-0732">Signal</keyword>